<keyword evidence="3" id="KW-1185">Reference proteome</keyword>
<organism evidence="2 3">
    <name type="scientific">Bacillus gobiensis</name>
    <dbReference type="NCBI Taxonomy" id="1441095"/>
    <lineage>
        <taxon>Bacteria</taxon>
        <taxon>Bacillati</taxon>
        <taxon>Bacillota</taxon>
        <taxon>Bacilli</taxon>
        <taxon>Bacillales</taxon>
        <taxon>Bacillaceae</taxon>
        <taxon>Bacillus</taxon>
    </lineage>
</organism>
<evidence type="ECO:0000313" key="3">
    <source>
        <dbReference type="Proteomes" id="UP000067625"/>
    </source>
</evidence>
<feature type="domain" description="Spore coat protein X/V" evidence="1">
    <location>
        <begin position="22"/>
        <end position="63"/>
    </location>
</feature>
<dbReference type="OrthoDB" id="2879563at2"/>
<reference evidence="3" key="1">
    <citation type="submission" date="2015-08" db="EMBL/GenBank/DDBJ databases">
        <title>Genome sequencing project for genomic taxonomy and phylogenomics of Bacillus-like bacteria.</title>
        <authorList>
            <person name="Liu B."/>
            <person name="Wang J."/>
            <person name="Zhu Y."/>
            <person name="Liu G."/>
            <person name="Chen Q."/>
            <person name="Chen Z."/>
            <person name="Lan J."/>
            <person name="Che J."/>
            <person name="Ge C."/>
            <person name="Shi H."/>
            <person name="Pan Z."/>
            <person name="Liu X."/>
        </authorList>
    </citation>
    <scope>NUCLEOTIDE SEQUENCE [LARGE SCALE GENOMIC DNA]</scope>
    <source>
        <strain evidence="3">FJAT-4402</strain>
    </source>
</reference>
<dbReference type="Pfam" id="PF07552">
    <property type="entry name" value="Coat_X"/>
    <property type="match status" value="2"/>
</dbReference>
<sequence>MSIVENAEVLYSQLIAELTSDAEETIYIVGSEAITINSTNNKIALSLQAAVQAIIALVIQLTIADSDKADSVRNQISSNMKWLNRKMKVIYIENSSHVTVTVSSVDIAVTLQFMLKILLSILATVDIL</sequence>
<evidence type="ECO:0000259" key="1">
    <source>
        <dbReference type="Pfam" id="PF07552"/>
    </source>
</evidence>
<dbReference type="PATRIC" id="fig|1441095.3.peg.777"/>
<accession>A0A0M4FPF6</accession>
<dbReference type="InterPro" id="IPR011428">
    <property type="entry name" value="Spore_coat_X/V"/>
</dbReference>
<dbReference type="STRING" id="1441095.AM592_03570"/>
<dbReference type="EMBL" id="CP012600">
    <property type="protein sequence ID" value="ALC80771.1"/>
    <property type="molecule type" value="Genomic_DNA"/>
</dbReference>
<dbReference type="AlphaFoldDB" id="A0A0M4FPF6"/>
<feature type="domain" description="Spore coat protein X/V" evidence="1">
    <location>
        <begin position="88"/>
        <end position="127"/>
    </location>
</feature>
<evidence type="ECO:0000313" key="2">
    <source>
        <dbReference type="EMBL" id="ALC80771.1"/>
    </source>
</evidence>
<name>A0A0M4FPF6_9BACI</name>
<dbReference type="GO" id="GO:0031160">
    <property type="term" value="C:spore wall"/>
    <property type="evidence" value="ECO:0007669"/>
    <property type="project" value="InterPro"/>
</dbReference>
<protein>
    <recommendedName>
        <fullName evidence="1">Spore coat protein X/V domain-containing protein</fullName>
    </recommendedName>
</protein>
<dbReference type="RefSeq" id="WP_053602512.1">
    <property type="nucleotide sequence ID" value="NZ_CP012600.1"/>
</dbReference>
<proteinExistence type="predicted"/>
<reference evidence="2 3" key="2">
    <citation type="journal article" date="2016" name="Int. J. Syst. Evol. Microbiol.">
        <title>Bacillus gobiensis sp. nov., isolated from a soil sample.</title>
        <authorList>
            <person name="Liu B."/>
            <person name="Liu G.H."/>
            <person name="Cetin S."/>
            <person name="Schumann P."/>
            <person name="Pan Z.Z."/>
            <person name="Chen Q.Q."/>
        </authorList>
    </citation>
    <scope>NUCLEOTIDE SEQUENCE [LARGE SCALE GENOMIC DNA]</scope>
    <source>
        <strain evidence="2 3">FJAT-4402</strain>
    </source>
</reference>
<dbReference type="GO" id="GO:0030435">
    <property type="term" value="P:sporulation resulting in formation of a cellular spore"/>
    <property type="evidence" value="ECO:0007669"/>
    <property type="project" value="InterPro"/>
</dbReference>
<gene>
    <name evidence="2" type="ORF">AM592_03570</name>
</gene>
<dbReference type="Proteomes" id="UP000067625">
    <property type="component" value="Chromosome"/>
</dbReference>